<evidence type="ECO:0000256" key="3">
    <source>
        <dbReference type="ARBA" id="ARBA00014635"/>
    </source>
</evidence>
<accession>A0A6P8QLH7</accession>
<evidence type="ECO:0000313" key="9">
    <source>
        <dbReference type="Proteomes" id="UP000515159"/>
    </source>
</evidence>
<evidence type="ECO:0000256" key="1">
    <source>
        <dbReference type="ARBA" id="ARBA00004141"/>
    </source>
</evidence>
<feature type="transmembrane region" description="Helical" evidence="8">
    <location>
        <begin position="197"/>
        <end position="215"/>
    </location>
</feature>
<evidence type="ECO:0000256" key="7">
    <source>
        <dbReference type="SAM" id="MobiDB-lite"/>
    </source>
</evidence>
<dbReference type="OrthoDB" id="6277625at2759"/>
<proteinExistence type="inferred from homology"/>
<dbReference type="InParanoid" id="A0A6P8QLH7"/>
<dbReference type="FunCoup" id="A0A6P8QLH7">
    <property type="interactions" value="1666"/>
</dbReference>
<keyword evidence="4 8" id="KW-0812">Transmembrane</keyword>
<feature type="transmembrane region" description="Helical" evidence="8">
    <location>
        <begin position="111"/>
        <end position="133"/>
    </location>
</feature>
<comment type="similarity">
    <text evidence="2">Belongs to the TMEM192 family.</text>
</comment>
<sequence length="324" mass="37425">MTSVPTLLPPGPKSSRSDTTVTTKRYRTPGYTHTVRVTETPGRSRLFDFRRSPMKPQVHSRFYLFPARNSLEVSQSLEDDHLLDAPLLPNQILMADIRPEFWPIPTVCPALLLQCIHVVFVILTLVACIFCSYEEEAEAACEKYIKPLSLQTVLVIAKVVVWLLYALFEQYVQYHHCKVRCHGYLALYRSTKYLKRLPLIVHSVGSVFLLLILSIEDSFPDFRDQYLYLMLIVLGLELIFSLVYLGIYTVKICKFNREHKRPDVIEEENMLAYTGLINSEVGFRAGTSLEEVAEKQGDMIEYLRRHNELLSKHLLALTLRQNRD</sequence>
<dbReference type="GeneID" id="117359310"/>
<dbReference type="GO" id="GO:0005765">
    <property type="term" value="C:lysosomal membrane"/>
    <property type="evidence" value="ECO:0007669"/>
    <property type="project" value="TreeGrafter"/>
</dbReference>
<evidence type="ECO:0000313" key="10">
    <source>
        <dbReference type="RefSeq" id="XP_033797749.1"/>
    </source>
</evidence>
<dbReference type="CTD" id="201931"/>
<dbReference type="GO" id="GO:0005770">
    <property type="term" value="C:late endosome"/>
    <property type="evidence" value="ECO:0007669"/>
    <property type="project" value="TreeGrafter"/>
</dbReference>
<dbReference type="RefSeq" id="XP_033797749.1">
    <property type="nucleotide sequence ID" value="XM_033941858.1"/>
</dbReference>
<dbReference type="Proteomes" id="UP000515159">
    <property type="component" value="Chromosome 1"/>
</dbReference>
<dbReference type="AlphaFoldDB" id="A0A6P8QLH7"/>
<protein>
    <recommendedName>
        <fullName evidence="3">Transmembrane protein 192</fullName>
    </recommendedName>
</protein>
<dbReference type="Pfam" id="PF14802">
    <property type="entry name" value="TMEM192"/>
    <property type="match status" value="1"/>
</dbReference>
<gene>
    <name evidence="10" type="primary">TMEM192</name>
</gene>
<dbReference type="KEGG" id="gsh:117359310"/>
<organism evidence="9 10">
    <name type="scientific">Geotrypetes seraphini</name>
    <name type="common">Gaboon caecilian</name>
    <name type="synonym">Caecilia seraphini</name>
    <dbReference type="NCBI Taxonomy" id="260995"/>
    <lineage>
        <taxon>Eukaryota</taxon>
        <taxon>Metazoa</taxon>
        <taxon>Chordata</taxon>
        <taxon>Craniata</taxon>
        <taxon>Vertebrata</taxon>
        <taxon>Euteleostomi</taxon>
        <taxon>Amphibia</taxon>
        <taxon>Gymnophiona</taxon>
        <taxon>Geotrypetes</taxon>
    </lineage>
</organism>
<dbReference type="InterPro" id="IPR029399">
    <property type="entry name" value="TMEM192"/>
</dbReference>
<evidence type="ECO:0000256" key="5">
    <source>
        <dbReference type="ARBA" id="ARBA00022989"/>
    </source>
</evidence>
<feature type="region of interest" description="Disordered" evidence="7">
    <location>
        <begin position="1"/>
        <end position="22"/>
    </location>
</feature>
<name>A0A6P8QLH7_GEOSA</name>
<comment type="subcellular location">
    <subcellularLocation>
        <location evidence="1">Membrane</location>
        <topology evidence="1">Multi-pass membrane protein</topology>
    </subcellularLocation>
</comment>
<keyword evidence="6 8" id="KW-0472">Membrane</keyword>
<keyword evidence="5 8" id="KW-1133">Transmembrane helix</keyword>
<reference evidence="10" key="1">
    <citation type="submission" date="2025-08" db="UniProtKB">
        <authorList>
            <consortium name="RefSeq"/>
        </authorList>
    </citation>
    <scope>IDENTIFICATION</scope>
</reference>
<evidence type="ECO:0000256" key="6">
    <source>
        <dbReference type="ARBA" id="ARBA00023136"/>
    </source>
</evidence>
<keyword evidence="9" id="KW-1185">Reference proteome</keyword>
<dbReference type="PANTHER" id="PTHR31592:SF1">
    <property type="entry name" value="TRANSMEMBRANE PROTEIN 192"/>
    <property type="match status" value="1"/>
</dbReference>
<feature type="transmembrane region" description="Helical" evidence="8">
    <location>
        <begin position="227"/>
        <end position="250"/>
    </location>
</feature>
<feature type="transmembrane region" description="Helical" evidence="8">
    <location>
        <begin position="148"/>
        <end position="168"/>
    </location>
</feature>
<dbReference type="PANTHER" id="PTHR31592">
    <property type="entry name" value="TRANSMEMBRANE PROTEIN 192"/>
    <property type="match status" value="1"/>
</dbReference>
<evidence type="ECO:0000256" key="4">
    <source>
        <dbReference type="ARBA" id="ARBA00022692"/>
    </source>
</evidence>
<evidence type="ECO:0000256" key="8">
    <source>
        <dbReference type="SAM" id="Phobius"/>
    </source>
</evidence>
<evidence type="ECO:0000256" key="2">
    <source>
        <dbReference type="ARBA" id="ARBA00006314"/>
    </source>
</evidence>